<evidence type="ECO:0000313" key="2">
    <source>
        <dbReference type="EMBL" id="KAL0102994.1"/>
    </source>
</evidence>
<evidence type="ECO:0000313" key="3">
    <source>
        <dbReference type="Proteomes" id="UP001430953"/>
    </source>
</evidence>
<feature type="compositionally biased region" description="Basic and acidic residues" evidence="1">
    <location>
        <begin position="80"/>
        <end position="92"/>
    </location>
</feature>
<evidence type="ECO:0000256" key="1">
    <source>
        <dbReference type="SAM" id="MobiDB-lite"/>
    </source>
</evidence>
<accession>A0AAW2EKV3</accession>
<protein>
    <submittedName>
        <fullName evidence="2">Uncharacterized protein</fullName>
    </submittedName>
</protein>
<comment type="caution">
    <text evidence="2">The sequence shown here is derived from an EMBL/GenBank/DDBJ whole genome shotgun (WGS) entry which is preliminary data.</text>
</comment>
<name>A0AAW2EKV3_9HYME</name>
<sequence>MPATQNVTKLNVRRTATATITSKYRDAQALREQKRSSDKIIPVIHITINTVQDKTPKIKEKKSKSKAIDVPCAKNISSRHIQEKDKKPDRYEVSNIKFL</sequence>
<organism evidence="2 3">
    <name type="scientific">Cardiocondyla obscurior</name>
    <dbReference type="NCBI Taxonomy" id="286306"/>
    <lineage>
        <taxon>Eukaryota</taxon>
        <taxon>Metazoa</taxon>
        <taxon>Ecdysozoa</taxon>
        <taxon>Arthropoda</taxon>
        <taxon>Hexapoda</taxon>
        <taxon>Insecta</taxon>
        <taxon>Pterygota</taxon>
        <taxon>Neoptera</taxon>
        <taxon>Endopterygota</taxon>
        <taxon>Hymenoptera</taxon>
        <taxon>Apocrita</taxon>
        <taxon>Aculeata</taxon>
        <taxon>Formicoidea</taxon>
        <taxon>Formicidae</taxon>
        <taxon>Myrmicinae</taxon>
        <taxon>Cardiocondyla</taxon>
    </lineage>
</organism>
<proteinExistence type="predicted"/>
<dbReference type="EMBL" id="JADYXP020000022">
    <property type="protein sequence ID" value="KAL0102994.1"/>
    <property type="molecule type" value="Genomic_DNA"/>
</dbReference>
<reference evidence="2 3" key="1">
    <citation type="submission" date="2023-03" db="EMBL/GenBank/DDBJ databases">
        <title>High recombination rates correlate with genetic variation in Cardiocondyla obscurior ants.</title>
        <authorList>
            <person name="Errbii M."/>
        </authorList>
    </citation>
    <scope>NUCLEOTIDE SEQUENCE [LARGE SCALE GENOMIC DNA]</scope>
    <source>
        <strain evidence="2">Alpha-2009</strain>
        <tissue evidence="2">Whole body</tissue>
    </source>
</reference>
<dbReference type="AlphaFoldDB" id="A0AAW2EKV3"/>
<gene>
    <name evidence="2" type="ORF">PUN28_018356</name>
</gene>
<keyword evidence="3" id="KW-1185">Reference proteome</keyword>
<feature type="region of interest" description="Disordered" evidence="1">
    <location>
        <begin position="78"/>
        <end position="99"/>
    </location>
</feature>
<dbReference type="Proteomes" id="UP001430953">
    <property type="component" value="Unassembled WGS sequence"/>
</dbReference>